<evidence type="ECO:0000313" key="4">
    <source>
        <dbReference type="Proteomes" id="UP000001542"/>
    </source>
</evidence>
<dbReference type="PANTHER" id="PTHR10063:SF11">
    <property type="entry name" value="RHO GTPASE-ACTIVATING PROTEIN CG5521-RELATED"/>
    <property type="match status" value="1"/>
</dbReference>
<dbReference type="InterPro" id="IPR035974">
    <property type="entry name" value="Rap/Ran-GAP_sf"/>
</dbReference>
<dbReference type="PROSITE" id="PS50085">
    <property type="entry name" value="RAPGAP"/>
    <property type="match status" value="1"/>
</dbReference>
<dbReference type="FunFam" id="3.40.50.11210:FF:000001">
    <property type="entry name" value="Ral GTPase-activating protein subunit alpha-1 isoform 1"/>
    <property type="match status" value="1"/>
</dbReference>
<evidence type="ECO:0000313" key="3">
    <source>
        <dbReference type="EMBL" id="EAY02713.1"/>
    </source>
</evidence>
<evidence type="ECO:0000256" key="1">
    <source>
        <dbReference type="ARBA" id="ARBA00022468"/>
    </source>
</evidence>
<keyword evidence="1" id="KW-0343">GTPase activation</keyword>
<evidence type="ECO:0000259" key="2">
    <source>
        <dbReference type="PROSITE" id="PS50085"/>
    </source>
</evidence>
<reference evidence="3" key="1">
    <citation type="submission" date="2006-10" db="EMBL/GenBank/DDBJ databases">
        <authorList>
            <person name="Amadeo P."/>
            <person name="Zhao Q."/>
            <person name="Wortman J."/>
            <person name="Fraser-Liggett C."/>
            <person name="Carlton J."/>
        </authorList>
    </citation>
    <scope>NUCLEOTIDE SEQUENCE</scope>
    <source>
        <strain evidence="3">G3</strain>
    </source>
</reference>
<dbReference type="Proteomes" id="UP000001542">
    <property type="component" value="Unassembled WGS sequence"/>
</dbReference>
<accession>A2EXB4</accession>
<protein>
    <submittedName>
        <fullName evidence="3">Rap/ran-GAP family protein</fullName>
    </submittedName>
</protein>
<organism evidence="3 4">
    <name type="scientific">Trichomonas vaginalis (strain ATCC PRA-98 / G3)</name>
    <dbReference type="NCBI Taxonomy" id="412133"/>
    <lineage>
        <taxon>Eukaryota</taxon>
        <taxon>Metamonada</taxon>
        <taxon>Parabasalia</taxon>
        <taxon>Trichomonadida</taxon>
        <taxon>Trichomonadidae</taxon>
        <taxon>Trichomonas</taxon>
    </lineage>
</organism>
<dbReference type="GO" id="GO:0005634">
    <property type="term" value="C:nucleus"/>
    <property type="evidence" value="ECO:0007669"/>
    <property type="project" value="InterPro"/>
</dbReference>
<reference evidence="3" key="2">
    <citation type="journal article" date="2007" name="Science">
        <title>Draft genome sequence of the sexually transmitted pathogen Trichomonas vaginalis.</title>
        <authorList>
            <person name="Carlton J.M."/>
            <person name="Hirt R.P."/>
            <person name="Silva J.C."/>
            <person name="Delcher A.L."/>
            <person name="Schatz M."/>
            <person name="Zhao Q."/>
            <person name="Wortman J.R."/>
            <person name="Bidwell S.L."/>
            <person name="Alsmark U.C.M."/>
            <person name="Besteiro S."/>
            <person name="Sicheritz-Ponten T."/>
            <person name="Noel C.J."/>
            <person name="Dacks J.B."/>
            <person name="Foster P.G."/>
            <person name="Simillion C."/>
            <person name="Van de Peer Y."/>
            <person name="Miranda-Saavedra D."/>
            <person name="Barton G.J."/>
            <person name="Westrop G.D."/>
            <person name="Mueller S."/>
            <person name="Dessi D."/>
            <person name="Fiori P.L."/>
            <person name="Ren Q."/>
            <person name="Paulsen I."/>
            <person name="Zhang H."/>
            <person name="Bastida-Corcuera F.D."/>
            <person name="Simoes-Barbosa A."/>
            <person name="Brown M.T."/>
            <person name="Hayes R.D."/>
            <person name="Mukherjee M."/>
            <person name="Okumura C.Y."/>
            <person name="Schneider R."/>
            <person name="Smith A.J."/>
            <person name="Vanacova S."/>
            <person name="Villalvazo M."/>
            <person name="Haas B.J."/>
            <person name="Pertea M."/>
            <person name="Feldblyum T.V."/>
            <person name="Utterback T.R."/>
            <person name="Shu C.L."/>
            <person name="Osoegawa K."/>
            <person name="de Jong P.J."/>
            <person name="Hrdy I."/>
            <person name="Horvathova L."/>
            <person name="Zubacova Z."/>
            <person name="Dolezal P."/>
            <person name="Malik S.B."/>
            <person name="Logsdon J.M. Jr."/>
            <person name="Henze K."/>
            <person name="Gupta A."/>
            <person name="Wang C.C."/>
            <person name="Dunne R.L."/>
            <person name="Upcroft J.A."/>
            <person name="Upcroft P."/>
            <person name="White O."/>
            <person name="Salzberg S.L."/>
            <person name="Tang P."/>
            <person name="Chiu C.-H."/>
            <person name="Lee Y.-S."/>
            <person name="Embley T.M."/>
            <person name="Coombs G.H."/>
            <person name="Mottram J.C."/>
            <person name="Tachezy J."/>
            <person name="Fraser-Liggett C.M."/>
            <person name="Johnson P.J."/>
        </authorList>
    </citation>
    <scope>NUCLEOTIDE SEQUENCE [LARGE SCALE GENOMIC DNA]</scope>
    <source>
        <strain evidence="3">G3</strain>
    </source>
</reference>
<dbReference type="SMR" id="A2EXB4"/>
<dbReference type="OrthoDB" id="19311at2759"/>
<gene>
    <name evidence="3" type="ORF">TVAG_440920</name>
</gene>
<dbReference type="STRING" id="5722.A2EXB4"/>
<dbReference type="VEuPathDB" id="TrichDB:TVAGG3_0765570"/>
<dbReference type="InterPro" id="IPR027107">
    <property type="entry name" value="Tuberin/Ral-act_asu"/>
</dbReference>
<dbReference type="InParanoid" id="A2EXB4"/>
<dbReference type="Pfam" id="PF02145">
    <property type="entry name" value="Rap_GAP"/>
    <property type="match status" value="1"/>
</dbReference>
<dbReference type="SUPFAM" id="SSF111347">
    <property type="entry name" value="Rap/Ran-GAP"/>
    <property type="match status" value="1"/>
</dbReference>
<proteinExistence type="predicted"/>
<dbReference type="GO" id="GO:0051056">
    <property type="term" value="P:regulation of small GTPase mediated signal transduction"/>
    <property type="evidence" value="ECO:0007669"/>
    <property type="project" value="InterPro"/>
</dbReference>
<feature type="domain" description="Rap-GAP" evidence="2">
    <location>
        <begin position="1076"/>
        <end position="1311"/>
    </location>
</feature>
<dbReference type="EMBL" id="DS113527">
    <property type="protein sequence ID" value="EAY02713.1"/>
    <property type="molecule type" value="Genomic_DNA"/>
</dbReference>
<dbReference type="InterPro" id="IPR000331">
    <property type="entry name" value="Rap/Ran_GAP_dom"/>
</dbReference>
<dbReference type="PANTHER" id="PTHR10063">
    <property type="entry name" value="TUBERIN"/>
    <property type="match status" value="1"/>
</dbReference>
<dbReference type="eggNOG" id="KOG3686">
    <property type="taxonomic scope" value="Eukaryota"/>
</dbReference>
<name>A2EXB4_TRIV3</name>
<keyword evidence="4" id="KW-1185">Reference proteome</keyword>
<dbReference type="KEGG" id="tva:4760553"/>
<sequence>MKTILTDKGFSPQSFLKSGFHQFLENVVEYLREFNKIQDTGFFKKAKYVDAKSLNMCMRKIFQYVAPGSIRQEDIQLLDKIFGTLLHPKTPAVYYIEALENYLNLISVLNDQSLDDLQLSLPLIVPYLIVAKYEDQSLTNAKIYANSNPIIDPQSPGLTAPDASKSLEMVFDFLFKNWTIREGLSLNLFFNCIVKIIYKALCEKNSVATHDYGFTVLPTELHRCVMLFLKKILDNLKPLDALLFTRDHIIMMLSICKATTYNPCTGDLIVTFNLLSSIYEKDSTYQLCINSYDKFQLSIGDLIFEVLSSNCKNNGIIEEPLIIASYDIISKYLFSMISKEEFNNCKTALSKIFVSHENEEGAFAHFVHCTLHYLVSTQERREEIWLFFCKEFCRRPIGSATIVLYAQYLVFYSIPVIYNFGQDAITHCKNFVVRNKRNRQNTIYDFIAENLQAIFDSPNDFVCQKLNQLLPELQEFEKILVNMYIQPLSLPEDKVLETIVFFSKQFKFYQGLYPSERLLAFAPIMAMADCLARSLLFPPGIEINGTIPFQICGNALFSAIFDIDDDRIRTISFNLLAQILNINQMKNYLNEKSLSMWYAATCLQMLSTDENTREEGFKQALNIVQHAFTGSLLLVPVMMTLIESSFIKTSSQELSFLTSFPLFHVTATFSEPFNKSVLSIVHRCPTMFISDPEQKLLRSPENLRERSIKLIDRMHMLAMKENPNMQNSLFELLIPAYGTLISDELTNENPDLNLISRYLQYFVDALKLRSLESLVSIRSLLMFMTKIASLNPKVVKTFIGNVSKYCCQLTSSDTETWVFHVVRLTVDCYVETSAVMKTDSEYTDFVMFLNKGMQRSSGFTQDVSSFMRNCIDYLSKYYCKYPFHETVEIMSNTSSFKKDHENSKFFSLDGIITGTAIEGEKVKVSSQTCSGQFVWDFEPIYHNILPLEQVPQISGTFCNGGKKEIIPTYNIEHQKTFADTMDEVIKRLDHDFKDNFNFDEIPSDGNFETILSNIELAAKKFKDSVYADKVARYSRPPISFVNPVASVFVATGRCSTSNMDHLKVIDTSEKIALDTLEKVNTHATRLGTKFGVLFVHDKAVDQNMILSTTFEETTPHFSEFITGIGWPISLKDHKGYLGGLDAKNARNGRTSIYYADSMHEMMFHVAPLLPNDPTENDNQQIYKKRHIGNDHVHIIYCTSEKDYNTTTITSQFNQVHIVVYPLQTGTFRVDTFSRNDEIKFGPLKNSVVVSKKELPSLVRDTAEEAMVRFYMSQSALAHPINDINSHIDAINERNLIVRDKYPVHQPFIEMMLQD</sequence>
<dbReference type="GO" id="GO:0005737">
    <property type="term" value="C:cytoplasm"/>
    <property type="evidence" value="ECO:0000318"/>
    <property type="project" value="GO_Central"/>
</dbReference>
<dbReference type="VEuPathDB" id="TrichDB:TVAG_440920"/>
<dbReference type="Gene3D" id="3.40.50.11210">
    <property type="entry name" value="Rap/Ran-GAP"/>
    <property type="match status" value="1"/>
</dbReference>
<dbReference type="GO" id="GO:0005096">
    <property type="term" value="F:GTPase activator activity"/>
    <property type="evidence" value="ECO:0000318"/>
    <property type="project" value="GO_Central"/>
</dbReference>